<evidence type="ECO:0000256" key="3">
    <source>
        <dbReference type="HAMAP-Rule" id="MF_00187"/>
    </source>
</evidence>
<dbReference type="HAMAP" id="MF_00187">
    <property type="entry name" value="FdhD"/>
    <property type="match status" value="1"/>
</dbReference>
<comment type="caution">
    <text evidence="3">Lacks conserved residue(s) required for the propagation of feature annotation.</text>
</comment>
<dbReference type="InterPro" id="IPR003786">
    <property type="entry name" value="FdhD"/>
</dbReference>
<dbReference type="Gene3D" id="3.40.140.10">
    <property type="entry name" value="Cytidine Deaminase, domain 2"/>
    <property type="match status" value="1"/>
</dbReference>
<dbReference type="PANTHER" id="PTHR30592:SF1">
    <property type="entry name" value="SULFUR CARRIER PROTEIN FDHD"/>
    <property type="match status" value="1"/>
</dbReference>
<dbReference type="Proteomes" id="UP000198825">
    <property type="component" value="Chromosome I"/>
</dbReference>
<accession>A0A1H2MKQ3</accession>
<dbReference type="RefSeq" id="WP_091074466.1">
    <property type="nucleotide sequence ID" value="NZ_LT629799.1"/>
</dbReference>
<dbReference type="NCBIfam" id="TIGR00129">
    <property type="entry name" value="fdhD_narQ"/>
    <property type="match status" value="1"/>
</dbReference>
<dbReference type="GO" id="GO:0005737">
    <property type="term" value="C:cytoplasm"/>
    <property type="evidence" value="ECO:0007669"/>
    <property type="project" value="UniProtKB-SubCell"/>
</dbReference>
<comment type="similarity">
    <text evidence="3">Belongs to the FdhD family.</text>
</comment>
<dbReference type="NCBIfam" id="NF001943">
    <property type="entry name" value="PRK00724.1-2"/>
    <property type="match status" value="1"/>
</dbReference>
<dbReference type="OrthoDB" id="3197277at2"/>
<dbReference type="STRING" id="546874.SAMN04488544_2224"/>
<organism evidence="4 5">
    <name type="scientific">Microlunatus sagamiharensis</name>
    <dbReference type="NCBI Taxonomy" id="546874"/>
    <lineage>
        <taxon>Bacteria</taxon>
        <taxon>Bacillati</taxon>
        <taxon>Actinomycetota</taxon>
        <taxon>Actinomycetes</taxon>
        <taxon>Propionibacteriales</taxon>
        <taxon>Propionibacteriaceae</taxon>
        <taxon>Microlunatus</taxon>
    </lineage>
</organism>
<protein>
    <recommendedName>
        <fullName evidence="3">Sulfur carrier protein FdhD</fullName>
    </recommendedName>
</protein>
<evidence type="ECO:0000313" key="5">
    <source>
        <dbReference type="Proteomes" id="UP000198825"/>
    </source>
</evidence>
<comment type="subcellular location">
    <subcellularLocation>
        <location evidence="3">Cytoplasm</location>
    </subcellularLocation>
</comment>
<dbReference type="InterPro" id="IPR016193">
    <property type="entry name" value="Cytidine_deaminase-like"/>
</dbReference>
<evidence type="ECO:0000313" key="4">
    <source>
        <dbReference type="EMBL" id="SDU93558.1"/>
    </source>
</evidence>
<reference evidence="5" key="1">
    <citation type="submission" date="2016-10" db="EMBL/GenBank/DDBJ databases">
        <authorList>
            <person name="Varghese N."/>
            <person name="Submissions S."/>
        </authorList>
    </citation>
    <scope>NUCLEOTIDE SEQUENCE [LARGE SCALE GENOMIC DNA]</scope>
    <source>
        <strain evidence="5">DSM 21743</strain>
    </source>
</reference>
<dbReference type="PIRSF" id="PIRSF015626">
    <property type="entry name" value="FdhD"/>
    <property type="match status" value="1"/>
</dbReference>
<dbReference type="EMBL" id="LT629799">
    <property type="protein sequence ID" value="SDU93558.1"/>
    <property type="molecule type" value="Genomic_DNA"/>
</dbReference>
<dbReference type="GO" id="GO:0016783">
    <property type="term" value="F:sulfurtransferase activity"/>
    <property type="evidence" value="ECO:0007669"/>
    <property type="project" value="InterPro"/>
</dbReference>
<dbReference type="PANTHER" id="PTHR30592">
    <property type="entry name" value="FORMATE DEHYDROGENASE"/>
    <property type="match status" value="1"/>
</dbReference>
<evidence type="ECO:0000256" key="2">
    <source>
        <dbReference type="ARBA" id="ARBA00023150"/>
    </source>
</evidence>
<dbReference type="AlphaFoldDB" id="A0A1H2MKQ3"/>
<dbReference type="Gene3D" id="3.10.20.10">
    <property type="match status" value="1"/>
</dbReference>
<keyword evidence="2 3" id="KW-0501">Molybdenum cofactor biosynthesis</keyword>
<proteinExistence type="inferred from homology"/>
<sequence>MGRLTRTRPVVKVRTGPDGRVVRRSDTLAVEEPLEVRLGGTAYLVTMRTPGDDIDLVHGLLHGEGVIASAEDVVLARYCAGTDAEGHNTYNVLDVSLAPGVAPDGPIRQVVMNSACGLCGTTTIEQVTSARRHPTTWREPIPVERVLEAPDRLREHQRAFDKTGGLHAAGLMDADGSLVCVREDVGRHNALDKVVGWAMREGRLPLTGCALVVSSRASYELTQKAVLAGAELLVAVSAPSSLAVELADEAGLTLVAFVRGESMNVYTHPERLDLAAVGQVPVG</sequence>
<feature type="active site" description="Cysteine persulfide intermediate" evidence="3">
    <location>
        <position position="116"/>
    </location>
</feature>
<gene>
    <name evidence="3" type="primary">fdhD</name>
    <name evidence="4" type="ORF">SAMN04488544_2224</name>
</gene>
<keyword evidence="1 3" id="KW-0963">Cytoplasm</keyword>
<keyword evidence="5" id="KW-1185">Reference proteome</keyword>
<name>A0A1H2MKQ3_9ACTN</name>
<dbReference type="GO" id="GO:0097163">
    <property type="term" value="F:sulfur carrier activity"/>
    <property type="evidence" value="ECO:0007669"/>
    <property type="project" value="UniProtKB-UniRule"/>
</dbReference>
<dbReference type="Pfam" id="PF02634">
    <property type="entry name" value="FdhD-NarQ"/>
    <property type="match status" value="1"/>
</dbReference>
<comment type="function">
    <text evidence="3">Required for formate dehydrogenase (FDH) activity. Acts as a sulfur carrier protein that transfers sulfur from IscS to the molybdenum cofactor prior to its insertion into FDH.</text>
</comment>
<evidence type="ECO:0000256" key="1">
    <source>
        <dbReference type="ARBA" id="ARBA00022490"/>
    </source>
</evidence>
<dbReference type="SUPFAM" id="SSF53927">
    <property type="entry name" value="Cytidine deaminase-like"/>
    <property type="match status" value="1"/>
</dbReference>
<dbReference type="GO" id="GO:0006777">
    <property type="term" value="P:Mo-molybdopterin cofactor biosynthetic process"/>
    <property type="evidence" value="ECO:0007669"/>
    <property type="project" value="UniProtKB-UniRule"/>
</dbReference>